<feature type="compositionally biased region" description="Gly residues" evidence="3">
    <location>
        <begin position="836"/>
        <end position="849"/>
    </location>
</feature>
<feature type="region of interest" description="Disordered" evidence="3">
    <location>
        <begin position="1"/>
        <end position="35"/>
    </location>
</feature>
<feature type="compositionally biased region" description="Basic and acidic residues" evidence="3">
    <location>
        <begin position="856"/>
        <end position="871"/>
    </location>
</feature>
<feature type="region of interest" description="Disordered" evidence="3">
    <location>
        <begin position="787"/>
        <end position="907"/>
    </location>
</feature>
<dbReference type="InterPro" id="IPR035979">
    <property type="entry name" value="RBD_domain_sf"/>
</dbReference>
<feature type="compositionally biased region" description="Basic and acidic residues" evidence="3">
    <location>
        <begin position="724"/>
        <end position="733"/>
    </location>
</feature>
<evidence type="ECO:0000259" key="6">
    <source>
        <dbReference type="PROSITE" id="PS51391"/>
    </source>
</evidence>
<dbReference type="Pfam" id="PF00076">
    <property type="entry name" value="RRM_1"/>
    <property type="match status" value="1"/>
</dbReference>
<dbReference type="GO" id="GO:0003723">
    <property type="term" value="F:RNA binding"/>
    <property type="evidence" value="ECO:0007669"/>
    <property type="project" value="UniProtKB-UniRule"/>
</dbReference>
<evidence type="ECO:0000256" key="2">
    <source>
        <dbReference type="PROSITE-ProRule" id="PRU00176"/>
    </source>
</evidence>
<name>A0A1V9XN79_9ACAR</name>
<dbReference type="InterPro" id="IPR013170">
    <property type="entry name" value="mRNA_splic_Cwf21_dom"/>
</dbReference>
<gene>
    <name evidence="7" type="ORF">BIW11_00864</name>
</gene>
<feature type="compositionally biased region" description="Basic and acidic residues" evidence="3">
    <location>
        <begin position="766"/>
        <end position="775"/>
    </location>
</feature>
<dbReference type="SMART" id="SM00360">
    <property type="entry name" value="RRM"/>
    <property type="match status" value="1"/>
</dbReference>
<dbReference type="GO" id="GO:0006396">
    <property type="term" value="P:RNA processing"/>
    <property type="evidence" value="ECO:0007669"/>
    <property type="project" value="InterPro"/>
</dbReference>
<dbReference type="SMART" id="SM01115">
    <property type="entry name" value="cwf21"/>
    <property type="match status" value="1"/>
</dbReference>
<feature type="domain" description="CID" evidence="6">
    <location>
        <begin position="472"/>
        <end position="617"/>
    </location>
</feature>
<evidence type="ECO:0000256" key="1">
    <source>
        <dbReference type="ARBA" id="ARBA00022884"/>
    </source>
</evidence>
<protein>
    <submittedName>
        <fullName evidence="7">U2 snRNP-associated SURP motif-containing protein-like</fullName>
    </submittedName>
</protein>
<dbReference type="GO" id="GO:0005634">
    <property type="term" value="C:nucleus"/>
    <property type="evidence" value="ECO:0007669"/>
    <property type="project" value="TreeGrafter"/>
</dbReference>
<dbReference type="SUPFAM" id="SSF48464">
    <property type="entry name" value="ENTH/VHS domain"/>
    <property type="match status" value="1"/>
</dbReference>
<feature type="compositionally biased region" description="Basic and acidic residues" evidence="3">
    <location>
        <begin position="71"/>
        <end position="93"/>
    </location>
</feature>
<dbReference type="SMART" id="SM00648">
    <property type="entry name" value="SWAP"/>
    <property type="match status" value="1"/>
</dbReference>
<dbReference type="Proteomes" id="UP000192247">
    <property type="component" value="Unassembled WGS sequence"/>
</dbReference>
<evidence type="ECO:0000256" key="3">
    <source>
        <dbReference type="SAM" id="MobiDB-lite"/>
    </source>
</evidence>
<sequence>MSGGKFQVKSFSLGMGTTNKRLQQQKAEKARQEEESKAAAAAYEEFVATFENDKNKPKAFVKAGVVAPGSGEREVAKRELYKPPRLEELEQRTKAAPVQPTPPDNKPAKPGRRKDEPKKKSNLELFKEELKIIQEEREERHRLKGVIKGQLIDDSKDSHRSSRASGASLLSLESASTTSSAGSEMATARKFPSSSHDSDDPNTTNLYMSSLDPGLTEKDLCDIFGIYGPLASVKIMWPRSDEDRKKNRNYGFVAFMSRKDAERALSIMQGKMVRGLEMRMSWSKAVVIPPVPYYIPPVMAHLTMPPPPSGLPFNCQPPPDKTVTAEQVQSMADDSNELRELTECSTVRVVPPSDRQLLSLIHRMVEFVVREGPLFEALVMSKEFNNPIFRFLFDFQCPAHIYYRWRLFSILQGDHPTKYRLKKFRMFQGGSWWKPPVHNPWTRGMPEHLFKKMESERRKDAKSEGDPATGKLEARQRAKLEHIVRALTPEKKRIGEAMLYCIEHAFAGEEIVDLIMDSLELVETPLFRKIARFYLVSDLVYNSNVRMPNATFYRPAFEPLVPRVIKALNAAYEAIDDKETADQFKQRVLNVLKAWQEWSLYPNDFLLQMQNTFMGFDKKPLVDVDPDEDQDTNSEKDEKDRAEEPGEPQAEPPKPEPKVGLAGLVGYGSDDSDQEMLSAKEPDLPQQPQPAKPKFVSSKWETVDPKLVEEQAVTTSKWDMFEDDKEKDKEHQNRATGRAGQPAVAHDPDEDSESETSQGAGEPDDAERRGRLRDIECEVLKLQDELERKRRYTRAEIQDQCGELREKLVRRLDDDDRKRRDRERRADKDKEKDDGSGAGTGGGRAGAAGAGSVRRHNSDDEQRERKRDRSKVDKRRRSPSPAGSSRRRSPSSPRRRSPSPYRKRGKY</sequence>
<dbReference type="PANTHER" id="PTHR23140:SF0">
    <property type="entry name" value="U2 SNRNP-ASSOCIATED SURP MOTIF-CONTAINING PROTEIN"/>
    <property type="match status" value="1"/>
</dbReference>
<dbReference type="Gene3D" id="1.10.10.790">
    <property type="entry name" value="Surp module"/>
    <property type="match status" value="1"/>
</dbReference>
<dbReference type="InterPro" id="IPR000504">
    <property type="entry name" value="RRM_dom"/>
</dbReference>
<feature type="domain" description="SURP motif" evidence="5">
    <location>
        <begin position="360"/>
        <end position="403"/>
    </location>
</feature>
<dbReference type="Pfam" id="PF01805">
    <property type="entry name" value="Surp"/>
    <property type="match status" value="1"/>
</dbReference>
<dbReference type="InterPro" id="IPR047488">
    <property type="entry name" value="SR140_cwf21"/>
</dbReference>
<dbReference type="Pfam" id="PF04818">
    <property type="entry name" value="CID"/>
    <property type="match status" value="1"/>
</dbReference>
<dbReference type="SUPFAM" id="SSF109905">
    <property type="entry name" value="Surp module (SWAP domain)"/>
    <property type="match status" value="1"/>
</dbReference>
<evidence type="ECO:0000259" key="5">
    <source>
        <dbReference type="PROSITE" id="PS50128"/>
    </source>
</evidence>
<comment type="caution">
    <text evidence="7">The sequence shown here is derived from an EMBL/GenBank/DDBJ whole genome shotgun (WGS) entry which is preliminary data.</text>
</comment>
<dbReference type="FunCoup" id="A0A1V9XN79">
    <property type="interactions" value="2265"/>
</dbReference>
<dbReference type="InterPro" id="IPR035009">
    <property type="entry name" value="SR140_RRM"/>
</dbReference>
<dbReference type="PROSITE" id="PS50102">
    <property type="entry name" value="RRM"/>
    <property type="match status" value="1"/>
</dbReference>
<dbReference type="PROSITE" id="PS51391">
    <property type="entry name" value="CID"/>
    <property type="match status" value="1"/>
</dbReference>
<feature type="compositionally biased region" description="Basic and acidic residues" evidence="3">
    <location>
        <begin position="787"/>
        <end position="835"/>
    </location>
</feature>
<dbReference type="PROSITE" id="PS50128">
    <property type="entry name" value="SURP"/>
    <property type="match status" value="1"/>
</dbReference>
<dbReference type="OrthoDB" id="377209at2759"/>
<dbReference type="InterPro" id="IPR008942">
    <property type="entry name" value="ENTH_VHS"/>
</dbReference>
<feature type="compositionally biased region" description="Basic and acidic residues" evidence="3">
    <location>
        <begin position="26"/>
        <end position="35"/>
    </location>
</feature>
<dbReference type="InterPro" id="IPR035967">
    <property type="entry name" value="SWAP/Surp_sf"/>
</dbReference>
<dbReference type="CDD" id="cd12223">
    <property type="entry name" value="RRM_SR140"/>
    <property type="match status" value="1"/>
</dbReference>
<feature type="region of interest" description="Disordered" evidence="3">
    <location>
        <begin position="619"/>
        <end position="775"/>
    </location>
</feature>
<feature type="region of interest" description="Disordered" evidence="3">
    <location>
        <begin position="65"/>
        <end position="123"/>
    </location>
</feature>
<dbReference type="InterPro" id="IPR051485">
    <property type="entry name" value="SR-CTD_assoc_factor"/>
</dbReference>
<feature type="compositionally biased region" description="Basic and acidic residues" evidence="3">
    <location>
        <begin position="113"/>
        <end position="123"/>
    </location>
</feature>
<evidence type="ECO:0000259" key="4">
    <source>
        <dbReference type="PROSITE" id="PS50102"/>
    </source>
</evidence>
<reference evidence="7 8" key="1">
    <citation type="journal article" date="2017" name="Gigascience">
        <title>Draft genome of the honey bee ectoparasitic mite, Tropilaelaps mercedesae, is shaped by the parasitic life history.</title>
        <authorList>
            <person name="Dong X."/>
            <person name="Armstrong S.D."/>
            <person name="Xia D."/>
            <person name="Makepeace B.L."/>
            <person name="Darby A.C."/>
            <person name="Kadowaki T."/>
        </authorList>
    </citation>
    <scope>NUCLEOTIDE SEQUENCE [LARGE SCALE GENOMIC DNA]</scope>
    <source>
        <strain evidence="7">Wuxi-XJTLU</strain>
    </source>
</reference>
<feature type="compositionally biased region" description="Basic residues" evidence="3">
    <location>
        <begin position="885"/>
        <end position="907"/>
    </location>
</feature>
<dbReference type="Pfam" id="PF08312">
    <property type="entry name" value="cwf21"/>
    <property type="match status" value="1"/>
</dbReference>
<dbReference type="InterPro" id="IPR006569">
    <property type="entry name" value="CID_dom"/>
</dbReference>
<feature type="domain" description="RRM" evidence="4">
    <location>
        <begin position="204"/>
        <end position="285"/>
    </location>
</feature>
<accession>A0A1V9XN79</accession>
<organism evidence="7 8">
    <name type="scientific">Tropilaelaps mercedesae</name>
    <dbReference type="NCBI Taxonomy" id="418985"/>
    <lineage>
        <taxon>Eukaryota</taxon>
        <taxon>Metazoa</taxon>
        <taxon>Ecdysozoa</taxon>
        <taxon>Arthropoda</taxon>
        <taxon>Chelicerata</taxon>
        <taxon>Arachnida</taxon>
        <taxon>Acari</taxon>
        <taxon>Parasitiformes</taxon>
        <taxon>Mesostigmata</taxon>
        <taxon>Gamasina</taxon>
        <taxon>Dermanyssoidea</taxon>
        <taxon>Laelapidae</taxon>
        <taxon>Tropilaelaps</taxon>
    </lineage>
</organism>
<evidence type="ECO:0000313" key="8">
    <source>
        <dbReference type="Proteomes" id="UP000192247"/>
    </source>
</evidence>
<dbReference type="SUPFAM" id="SSF54928">
    <property type="entry name" value="RNA-binding domain, RBD"/>
    <property type="match status" value="1"/>
</dbReference>
<feature type="region of interest" description="Disordered" evidence="3">
    <location>
        <begin position="154"/>
        <end position="205"/>
    </location>
</feature>
<proteinExistence type="predicted"/>
<dbReference type="EMBL" id="MNPL01007087">
    <property type="protein sequence ID" value="OQR74965.1"/>
    <property type="molecule type" value="Genomic_DNA"/>
</dbReference>
<feature type="compositionally biased region" description="Low complexity" evidence="3">
    <location>
        <begin position="163"/>
        <end position="184"/>
    </location>
</feature>
<dbReference type="Gene3D" id="1.25.40.90">
    <property type="match status" value="1"/>
</dbReference>
<dbReference type="STRING" id="418985.A0A1V9XN79"/>
<dbReference type="Gene3D" id="3.30.70.330">
    <property type="match status" value="1"/>
</dbReference>
<keyword evidence="8" id="KW-1185">Reference proteome</keyword>
<dbReference type="SMART" id="SM00582">
    <property type="entry name" value="RPR"/>
    <property type="match status" value="1"/>
</dbReference>
<dbReference type="AlphaFoldDB" id="A0A1V9XN79"/>
<evidence type="ECO:0000313" key="7">
    <source>
        <dbReference type="EMBL" id="OQR74965.1"/>
    </source>
</evidence>
<keyword evidence="1 2" id="KW-0694">RNA-binding</keyword>
<feature type="compositionally biased region" description="Basic and acidic residues" evidence="3">
    <location>
        <begin position="633"/>
        <end position="644"/>
    </location>
</feature>
<dbReference type="InterPro" id="IPR000061">
    <property type="entry name" value="Surp"/>
</dbReference>
<dbReference type="CDD" id="cd21370">
    <property type="entry name" value="cwf21_SR140"/>
    <property type="match status" value="1"/>
</dbReference>
<dbReference type="InParanoid" id="A0A1V9XN79"/>
<dbReference type="InterPro" id="IPR012677">
    <property type="entry name" value="Nucleotide-bd_a/b_plait_sf"/>
</dbReference>
<dbReference type="PANTHER" id="PTHR23140">
    <property type="entry name" value="RNA PROCESSING PROTEIN LD23810P"/>
    <property type="match status" value="1"/>
</dbReference>